<dbReference type="InterPro" id="IPR008927">
    <property type="entry name" value="6-PGluconate_DH-like_C_sf"/>
</dbReference>
<dbReference type="InterPro" id="IPR036291">
    <property type="entry name" value="NAD(P)-bd_dom_sf"/>
</dbReference>
<comment type="pathway">
    <text evidence="1">Lipid metabolism; butanoate metabolism.</text>
</comment>
<feature type="binding site" evidence="6">
    <location>
        <position position="33"/>
    </location>
    <ligand>
        <name>NAD(+)</name>
        <dbReference type="ChEBI" id="CHEBI:57540"/>
    </ligand>
</feature>
<dbReference type="Pfam" id="PF02737">
    <property type="entry name" value="3HCDH_N"/>
    <property type="match status" value="1"/>
</dbReference>
<dbReference type="EMBL" id="LSZW01000067">
    <property type="protein sequence ID" value="KXK64039.1"/>
    <property type="molecule type" value="Genomic_DNA"/>
</dbReference>
<gene>
    <name evidence="9" type="ORF">HMPREF3293_03087</name>
</gene>
<dbReference type="Pfam" id="PF00725">
    <property type="entry name" value="3HCDH"/>
    <property type="match status" value="1"/>
</dbReference>
<evidence type="ECO:0000256" key="3">
    <source>
        <dbReference type="ARBA" id="ARBA00023002"/>
    </source>
</evidence>
<evidence type="ECO:0000259" key="7">
    <source>
        <dbReference type="Pfam" id="PF00725"/>
    </source>
</evidence>
<feature type="binding site" evidence="6">
    <location>
        <begin position="10"/>
        <end position="15"/>
    </location>
    <ligand>
        <name>NAD(+)</name>
        <dbReference type="ChEBI" id="CHEBI:57540"/>
    </ligand>
</feature>
<dbReference type="PATRIC" id="fig|626937.4.peg.3037"/>
<dbReference type="RefSeq" id="WP_066522842.1">
    <property type="nucleotide sequence ID" value="NZ_CABMOF010000010.1"/>
</dbReference>
<evidence type="ECO:0000313" key="10">
    <source>
        <dbReference type="Proteomes" id="UP000070366"/>
    </source>
</evidence>
<reference evidence="9 10" key="1">
    <citation type="submission" date="2016-02" db="EMBL/GenBank/DDBJ databases">
        <authorList>
            <person name="Wen L."/>
            <person name="He K."/>
            <person name="Yang H."/>
        </authorList>
    </citation>
    <scope>NUCLEOTIDE SEQUENCE [LARGE SCALE GENOMIC DNA]</scope>
    <source>
        <strain evidence="9 10">DSM 22607</strain>
    </source>
</reference>
<name>A0A136Q019_9FIRM</name>
<dbReference type="InterPro" id="IPR022694">
    <property type="entry name" value="3-OHacyl-CoA_DH"/>
</dbReference>
<dbReference type="PROSITE" id="PS00067">
    <property type="entry name" value="3HCDH"/>
    <property type="match status" value="1"/>
</dbReference>
<feature type="domain" description="3-hydroxyacyl-CoA dehydrogenase C-terminal" evidence="7">
    <location>
        <begin position="186"/>
        <end position="282"/>
    </location>
</feature>
<dbReference type="InterPro" id="IPR013328">
    <property type="entry name" value="6PGD_dom2"/>
</dbReference>
<dbReference type="GO" id="GO:0070403">
    <property type="term" value="F:NAD+ binding"/>
    <property type="evidence" value="ECO:0007669"/>
    <property type="project" value="InterPro"/>
</dbReference>
<dbReference type="SUPFAM" id="SSF48179">
    <property type="entry name" value="6-phosphogluconate dehydrogenase C-terminal domain-like"/>
    <property type="match status" value="1"/>
</dbReference>
<feature type="binding site" evidence="6">
    <location>
        <position position="274"/>
    </location>
    <ligand>
        <name>NAD(+)</name>
        <dbReference type="ChEBI" id="CHEBI:57540"/>
    </ligand>
</feature>
<comment type="caution">
    <text evidence="9">The sequence shown here is derived from an EMBL/GenBank/DDBJ whole genome shotgun (WGS) entry which is preliminary data.</text>
</comment>
<dbReference type="Gene3D" id="1.10.1040.10">
    <property type="entry name" value="N-(1-d-carboxylethyl)-l-norvaline Dehydrogenase, domain 2"/>
    <property type="match status" value="1"/>
</dbReference>
<dbReference type="UniPathway" id="UPA00863"/>
<dbReference type="InterPro" id="IPR006180">
    <property type="entry name" value="3-OHacyl-CoA_DH_CS"/>
</dbReference>
<dbReference type="GO" id="GO:0019605">
    <property type="term" value="P:butyrate metabolic process"/>
    <property type="evidence" value="ECO:0007669"/>
    <property type="project" value="UniProtKB-UniPathway"/>
</dbReference>
<evidence type="ECO:0000256" key="4">
    <source>
        <dbReference type="ARBA" id="ARBA00067747"/>
    </source>
</evidence>
<dbReference type="Proteomes" id="UP000070366">
    <property type="component" value="Unassembled WGS sequence"/>
</dbReference>
<comment type="similarity">
    <text evidence="2">Belongs to the 3-hydroxyacyl-CoA dehydrogenase family.</text>
</comment>
<keyword evidence="6" id="KW-0520">NAD</keyword>
<feature type="binding site" evidence="6">
    <location>
        <position position="92"/>
    </location>
    <ligand>
        <name>NAD(+)</name>
        <dbReference type="ChEBI" id="CHEBI:57540"/>
    </ligand>
</feature>
<dbReference type="PANTHER" id="PTHR48075:SF5">
    <property type="entry name" value="3-HYDROXYBUTYRYL-COA DEHYDROGENASE"/>
    <property type="match status" value="1"/>
</dbReference>
<evidence type="ECO:0000256" key="6">
    <source>
        <dbReference type="PIRSR" id="PIRSR000105-2"/>
    </source>
</evidence>
<feature type="binding site" evidence="6">
    <location>
        <position position="143"/>
    </location>
    <ligand>
        <name>NAD(+)</name>
        <dbReference type="ChEBI" id="CHEBI:57540"/>
    </ligand>
</feature>
<proteinExistence type="inferred from homology"/>
<protein>
    <recommendedName>
        <fullName evidence="4">3-hydroxybutyryl-CoA dehydrogenase</fullName>
    </recommendedName>
</protein>
<feature type="binding site" evidence="6">
    <location>
        <position position="97"/>
    </location>
    <ligand>
        <name>NAD(+)</name>
        <dbReference type="ChEBI" id="CHEBI:57540"/>
    </ligand>
</feature>
<dbReference type="OrthoDB" id="9815331at2"/>
<dbReference type="SUPFAM" id="SSF51735">
    <property type="entry name" value="NAD(P)-binding Rossmann-fold domains"/>
    <property type="match status" value="1"/>
</dbReference>
<sequence length="283" mass="30568">MHIQRIFVTGAGQMGSGIAQVAAASGYQVKLYDITLDIASKAKEKIQTGLQRQAQKGRITPEAVTATLSFITPVAQLEEAADCEVAIEAVSEETEIKKKVFAGLAAVMRKDAILASNTSSISITKIGSFTDTPERVVGMHFFNPVPAMKLVEIVRGLRTSEKTVATAQALGESMGKIAVVCKDSPGFIVNRLFDPMLNEAAYLVQEGVASPEAIDLAMQNGLNHPMGPLKLIDMIGIDIIYAVMEVLHYDTGDQKYRPCPLLKQMIDAGLLGRKTGKGFYDYE</sequence>
<dbReference type="STRING" id="626937.HMPREF3293_03087"/>
<dbReference type="Gene3D" id="3.40.50.720">
    <property type="entry name" value="NAD(P)-binding Rossmann-like Domain"/>
    <property type="match status" value="1"/>
</dbReference>
<dbReference type="FunFam" id="3.40.50.720:FF:000009">
    <property type="entry name" value="Fatty oxidation complex, alpha subunit"/>
    <property type="match status" value="1"/>
</dbReference>
<dbReference type="PIRSF" id="PIRSF000105">
    <property type="entry name" value="HCDH"/>
    <property type="match status" value="1"/>
</dbReference>
<organism evidence="9 10">
    <name type="scientific">Christensenella minuta</name>
    <dbReference type="NCBI Taxonomy" id="626937"/>
    <lineage>
        <taxon>Bacteria</taxon>
        <taxon>Bacillati</taxon>
        <taxon>Bacillota</taxon>
        <taxon>Clostridia</taxon>
        <taxon>Christensenellales</taxon>
        <taxon>Christensenellaceae</taxon>
        <taxon>Christensenella</taxon>
    </lineage>
</organism>
<dbReference type="AlphaFoldDB" id="A0A136Q019"/>
<keyword evidence="3" id="KW-0560">Oxidoreductase</keyword>
<feature type="domain" description="3-hydroxyacyl-CoA dehydrogenase NAD binding" evidence="8">
    <location>
        <begin position="6"/>
        <end position="183"/>
    </location>
</feature>
<keyword evidence="10" id="KW-1185">Reference proteome</keyword>
<dbReference type="GO" id="GO:0016616">
    <property type="term" value="F:oxidoreductase activity, acting on the CH-OH group of donors, NAD or NADP as acceptor"/>
    <property type="evidence" value="ECO:0007669"/>
    <property type="project" value="InterPro"/>
</dbReference>
<feature type="site" description="Important for catalytic activity" evidence="5">
    <location>
        <position position="140"/>
    </location>
</feature>
<accession>A0A136Q019</accession>
<evidence type="ECO:0000313" key="9">
    <source>
        <dbReference type="EMBL" id="KXK64039.1"/>
    </source>
</evidence>
<dbReference type="KEGG" id="cmiu:B1H56_13805"/>
<dbReference type="InterPro" id="IPR006108">
    <property type="entry name" value="3HC_DH_C"/>
</dbReference>
<feature type="binding site" evidence="6">
    <location>
        <position position="119"/>
    </location>
    <ligand>
        <name>NAD(+)</name>
        <dbReference type="ChEBI" id="CHEBI:57540"/>
    </ligand>
</feature>
<evidence type="ECO:0000256" key="5">
    <source>
        <dbReference type="PIRSR" id="PIRSR000105-1"/>
    </source>
</evidence>
<evidence type="ECO:0000256" key="2">
    <source>
        <dbReference type="ARBA" id="ARBA00009463"/>
    </source>
</evidence>
<dbReference type="PANTHER" id="PTHR48075">
    <property type="entry name" value="3-HYDROXYACYL-COA DEHYDROGENASE FAMILY PROTEIN"/>
    <property type="match status" value="1"/>
</dbReference>
<evidence type="ECO:0000256" key="1">
    <source>
        <dbReference type="ARBA" id="ARBA00005086"/>
    </source>
</evidence>
<evidence type="ECO:0000259" key="8">
    <source>
        <dbReference type="Pfam" id="PF02737"/>
    </source>
</evidence>
<dbReference type="InterPro" id="IPR006176">
    <property type="entry name" value="3-OHacyl-CoA_DH_NAD-bd"/>
</dbReference>